<evidence type="ECO:0000313" key="2">
    <source>
        <dbReference type="Proteomes" id="UP000187283"/>
    </source>
</evidence>
<sequence length="16" mass="1878">MEYQDVLTNQPVVIDN</sequence>
<dbReference type="AlphaFoldDB" id="A0A1R1XBB5"/>
<proteinExistence type="predicted"/>
<feature type="non-terminal residue" evidence="1">
    <location>
        <position position="16"/>
    </location>
</feature>
<comment type="caution">
    <text evidence="1">The sequence shown here is derived from an EMBL/GenBank/DDBJ whole genome shotgun (WGS) entry which is preliminary data.</text>
</comment>
<reference evidence="1 2" key="1">
    <citation type="submission" date="2017-01" db="EMBL/GenBank/DDBJ databases">
        <authorList>
            <person name="Mah S.A."/>
            <person name="Swanson W.J."/>
            <person name="Moy G.W."/>
            <person name="Vacquier V.D."/>
        </authorList>
    </citation>
    <scope>NUCLEOTIDE SEQUENCE [LARGE SCALE GENOMIC DNA]</scope>
    <source>
        <strain evidence="1 2">GSMNP</strain>
    </source>
</reference>
<organism evidence="1 2">
    <name type="scientific">Smittium culicis</name>
    <dbReference type="NCBI Taxonomy" id="133412"/>
    <lineage>
        <taxon>Eukaryota</taxon>
        <taxon>Fungi</taxon>
        <taxon>Fungi incertae sedis</taxon>
        <taxon>Zoopagomycota</taxon>
        <taxon>Kickxellomycotina</taxon>
        <taxon>Harpellomycetes</taxon>
        <taxon>Harpellales</taxon>
        <taxon>Legeriomycetaceae</taxon>
        <taxon>Smittium</taxon>
    </lineage>
</organism>
<protein>
    <submittedName>
        <fullName evidence="1">Uncharacterized protein</fullName>
    </submittedName>
</protein>
<dbReference type="EMBL" id="LSSN01004212">
    <property type="protein sequence ID" value="OMJ11920.1"/>
    <property type="molecule type" value="Genomic_DNA"/>
</dbReference>
<keyword evidence="2" id="KW-1185">Reference proteome</keyword>
<accession>A0A1R1XBB5</accession>
<gene>
    <name evidence="1" type="ORF">AYI70_g9415</name>
</gene>
<dbReference type="Proteomes" id="UP000187283">
    <property type="component" value="Unassembled WGS sequence"/>
</dbReference>
<evidence type="ECO:0000313" key="1">
    <source>
        <dbReference type="EMBL" id="OMJ11920.1"/>
    </source>
</evidence>
<name>A0A1R1XBB5_9FUNG</name>